<evidence type="ECO:0000313" key="10">
    <source>
        <dbReference type="Proteomes" id="UP000186817"/>
    </source>
</evidence>
<feature type="transmembrane region" description="Helical" evidence="7">
    <location>
        <begin position="391"/>
        <end position="410"/>
    </location>
</feature>
<feature type="transmembrane region" description="Helical" evidence="7">
    <location>
        <begin position="267"/>
        <end position="290"/>
    </location>
</feature>
<feature type="transmembrane region" description="Helical" evidence="7">
    <location>
        <begin position="422"/>
        <end position="441"/>
    </location>
</feature>
<dbReference type="AlphaFoldDB" id="A0A1Q9ESN4"/>
<dbReference type="SUPFAM" id="SSF103473">
    <property type="entry name" value="MFS general substrate transporter"/>
    <property type="match status" value="1"/>
</dbReference>
<organism evidence="9 10">
    <name type="scientific">Symbiodinium microadriaticum</name>
    <name type="common">Dinoflagellate</name>
    <name type="synonym">Zooxanthella microadriatica</name>
    <dbReference type="NCBI Taxonomy" id="2951"/>
    <lineage>
        <taxon>Eukaryota</taxon>
        <taxon>Sar</taxon>
        <taxon>Alveolata</taxon>
        <taxon>Dinophyceae</taxon>
        <taxon>Suessiales</taxon>
        <taxon>Symbiodiniaceae</taxon>
        <taxon>Symbiodinium</taxon>
    </lineage>
</organism>
<feature type="transmembrane region" description="Helical" evidence="7">
    <location>
        <begin position="490"/>
        <end position="509"/>
    </location>
</feature>
<feature type="transmembrane region" description="Helical" evidence="7">
    <location>
        <begin position="447"/>
        <end position="469"/>
    </location>
</feature>
<comment type="subcellular location">
    <subcellularLocation>
        <location evidence="1">Membrane</location>
        <topology evidence="1">Multi-pass membrane protein</topology>
    </subcellularLocation>
</comment>
<keyword evidence="10" id="KW-1185">Reference proteome</keyword>
<feature type="transmembrane region" description="Helical" evidence="7">
    <location>
        <begin position="209"/>
        <end position="227"/>
    </location>
</feature>
<feature type="domain" description="Major facilitator superfamily (MFS) profile" evidence="8">
    <location>
        <begin position="143"/>
        <end position="554"/>
    </location>
</feature>
<evidence type="ECO:0000313" key="9">
    <source>
        <dbReference type="EMBL" id="OLQ10442.1"/>
    </source>
</evidence>
<dbReference type="Proteomes" id="UP000186817">
    <property type="component" value="Unassembled WGS sequence"/>
</dbReference>
<evidence type="ECO:0000256" key="5">
    <source>
        <dbReference type="ARBA" id="ARBA00023136"/>
    </source>
</evidence>
<evidence type="ECO:0000256" key="4">
    <source>
        <dbReference type="ARBA" id="ARBA00022989"/>
    </source>
</evidence>
<dbReference type="PANTHER" id="PTHR23505:SF52">
    <property type="entry name" value="MAJOR FACILITATOR SUPERFAMILY PROTEIN"/>
    <property type="match status" value="1"/>
</dbReference>
<dbReference type="Pfam" id="PF07690">
    <property type="entry name" value="MFS_1"/>
    <property type="match status" value="1"/>
</dbReference>
<reference evidence="9 10" key="1">
    <citation type="submission" date="2016-02" db="EMBL/GenBank/DDBJ databases">
        <title>Genome analysis of coral dinoflagellate symbionts highlights evolutionary adaptations to a symbiotic lifestyle.</title>
        <authorList>
            <person name="Aranda M."/>
            <person name="Li Y."/>
            <person name="Liew Y.J."/>
            <person name="Baumgarten S."/>
            <person name="Simakov O."/>
            <person name="Wilson M."/>
            <person name="Piel J."/>
            <person name="Ashoor H."/>
            <person name="Bougouffa S."/>
            <person name="Bajic V.B."/>
            <person name="Ryu T."/>
            <person name="Ravasi T."/>
            <person name="Bayer T."/>
            <person name="Micklem G."/>
            <person name="Kim H."/>
            <person name="Bhak J."/>
            <person name="Lajeunesse T.C."/>
            <person name="Voolstra C.R."/>
        </authorList>
    </citation>
    <scope>NUCLEOTIDE SEQUENCE [LARGE SCALE GENOMIC DNA]</scope>
    <source>
        <strain evidence="9 10">CCMP2467</strain>
    </source>
</reference>
<proteinExistence type="inferred from homology"/>
<comment type="caution">
    <text evidence="9">The sequence shown here is derived from an EMBL/GenBank/DDBJ whole genome shotgun (WGS) entry which is preliminary data.</text>
</comment>
<dbReference type="InterPro" id="IPR036259">
    <property type="entry name" value="MFS_trans_sf"/>
</dbReference>
<comment type="similarity">
    <text evidence="6">Belongs to the major facilitator superfamily. Spinster (TC 2.A.1.49) family.</text>
</comment>
<keyword evidence="2" id="KW-0813">Transport</keyword>
<dbReference type="PANTHER" id="PTHR23505">
    <property type="entry name" value="SPINSTER"/>
    <property type="match status" value="1"/>
</dbReference>
<evidence type="ECO:0000256" key="2">
    <source>
        <dbReference type="ARBA" id="ARBA00022448"/>
    </source>
</evidence>
<protein>
    <submittedName>
        <fullName evidence="9">L-galactonate transporter</fullName>
    </submittedName>
</protein>
<keyword evidence="3 7" id="KW-0812">Transmembrane</keyword>
<sequence>MPVNDCNRLRTPAVKVRDYGLYIACIETSRDADNRDSVSRGSAADLPCFLHASQSSVYDSTSTLSFNRMPYKPAFIRSGMRSMLRFTTAVVPAVFVEENVRFCVRQQRAVGLAAAIDYASAAHDAEAALNMAPSYSGASGTLAKYVVMNACALGAMDGALLPASFAALSEQLQVGTAELGLLNFCQSIACSLALPVWGWLLQLTCGRNLLASGCMMWGAATFLLAMSSNLWIHLMLRLVVGVSLAVVTPIGQAMICELYPESGRGTAFGWLQSASTLMSAAVTFATTCYARTSICGVSGWRFINVLVAALSWGMAAAIRWAVPVSLVAPSPGRRAGLGDMRERVTKLVCKKPSFILLLGQGVTAGIPWNAFAFLPLYFQISGFPDLSAGEIVSMGGLGGVIGGVVGGWLGDWAHRRWPYAGRCAVAQLSLFLGATVFIAVMKCSAKFWAVVSLLFLFNIVACWTPVAALRPICGDIVRDSQDRAQMMATWICLEGIITSTLGAPLVGLLSEAFGCRLTSAKAHGEQTAAALRAALLGVALVPWLLSWLVWLPMYKAYPRDAGQSEQRLRRVGEIDPEDSAR</sequence>
<dbReference type="OrthoDB" id="440755at2759"/>
<name>A0A1Q9ESN4_SYMMI</name>
<dbReference type="Gene3D" id="1.20.1250.20">
    <property type="entry name" value="MFS general substrate transporter like domains"/>
    <property type="match status" value="1"/>
</dbReference>
<dbReference type="OMA" id="PSSFWIF"/>
<keyword evidence="4 7" id="KW-1133">Transmembrane helix</keyword>
<dbReference type="EMBL" id="LSRX01000078">
    <property type="protein sequence ID" value="OLQ10442.1"/>
    <property type="molecule type" value="Genomic_DNA"/>
</dbReference>
<feature type="transmembrane region" description="Helical" evidence="7">
    <location>
        <begin position="302"/>
        <end position="322"/>
    </location>
</feature>
<dbReference type="InterPro" id="IPR020846">
    <property type="entry name" value="MFS_dom"/>
</dbReference>
<dbReference type="InterPro" id="IPR044770">
    <property type="entry name" value="MFS_spinster-like"/>
</dbReference>
<evidence type="ECO:0000259" key="8">
    <source>
        <dbReference type="PROSITE" id="PS50850"/>
    </source>
</evidence>
<dbReference type="GO" id="GO:0016020">
    <property type="term" value="C:membrane"/>
    <property type="evidence" value="ECO:0007669"/>
    <property type="project" value="UniProtKB-SubCell"/>
</dbReference>
<gene>
    <name evidence="9" type="primary">yjjL</name>
    <name evidence="9" type="ORF">AK812_SmicGene5844</name>
</gene>
<feature type="transmembrane region" description="Helical" evidence="7">
    <location>
        <begin position="529"/>
        <end position="550"/>
    </location>
</feature>
<keyword evidence="5 7" id="KW-0472">Membrane</keyword>
<evidence type="ECO:0000256" key="7">
    <source>
        <dbReference type="SAM" id="Phobius"/>
    </source>
</evidence>
<evidence type="ECO:0000256" key="3">
    <source>
        <dbReference type="ARBA" id="ARBA00022692"/>
    </source>
</evidence>
<accession>A0A1Q9ESN4</accession>
<dbReference type="GO" id="GO:0022857">
    <property type="term" value="F:transmembrane transporter activity"/>
    <property type="evidence" value="ECO:0007669"/>
    <property type="project" value="InterPro"/>
</dbReference>
<dbReference type="InterPro" id="IPR011701">
    <property type="entry name" value="MFS"/>
</dbReference>
<dbReference type="PROSITE" id="PS50850">
    <property type="entry name" value="MFS"/>
    <property type="match status" value="1"/>
</dbReference>
<evidence type="ECO:0000256" key="6">
    <source>
        <dbReference type="ARBA" id="ARBA00024338"/>
    </source>
</evidence>
<feature type="transmembrane region" description="Helical" evidence="7">
    <location>
        <begin position="234"/>
        <end position="255"/>
    </location>
</feature>
<evidence type="ECO:0000256" key="1">
    <source>
        <dbReference type="ARBA" id="ARBA00004141"/>
    </source>
</evidence>